<dbReference type="InterPro" id="IPR001810">
    <property type="entry name" value="F-box_dom"/>
</dbReference>
<sequence>MEQPFFPFLHLPCELRIKVLRNLSFRDVCRMRLLCRAVNSTILDNRCSLPRMKYQVVIIKGDSVFICHTRLYSPDYSGLFDNEPYFAFNIKKLQEYLLHTHINLLIIRDFKYSTPLNGFWEELVKQPAFQKGKKILVEPGRGMTVAEMEKTLMKTISAEQAYMENRDVIDFSYISQCGNLPWDVSPARVFSHKIESRGTEKRYALDNNFGKRCLFTEFHDCIIIETEGKSIWNLGKRFNKKV</sequence>
<dbReference type="CDD" id="cd09917">
    <property type="entry name" value="F-box_SF"/>
    <property type="match status" value="1"/>
</dbReference>
<evidence type="ECO:0000259" key="1">
    <source>
        <dbReference type="PROSITE" id="PS50181"/>
    </source>
</evidence>
<dbReference type="Proteomes" id="UP000095283">
    <property type="component" value="Unplaced"/>
</dbReference>
<evidence type="ECO:0000313" key="2">
    <source>
        <dbReference type="Proteomes" id="UP000095283"/>
    </source>
</evidence>
<organism evidence="2 3">
    <name type="scientific">Heterorhabditis bacteriophora</name>
    <name type="common">Entomopathogenic nematode worm</name>
    <dbReference type="NCBI Taxonomy" id="37862"/>
    <lineage>
        <taxon>Eukaryota</taxon>
        <taxon>Metazoa</taxon>
        <taxon>Ecdysozoa</taxon>
        <taxon>Nematoda</taxon>
        <taxon>Chromadorea</taxon>
        <taxon>Rhabditida</taxon>
        <taxon>Rhabditina</taxon>
        <taxon>Rhabditomorpha</taxon>
        <taxon>Strongyloidea</taxon>
        <taxon>Heterorhabditidae</taxon>
        <taxon>Heterorhabditis</taxon>
    </lineage>
</organism>
<dbReference type="SUPFAM" id="SSF81383">
    <property type="entry name" value="F-box domain"/>
    <property type="match status" value="1"/>
</dbReference>
<dbReference type="Pfam" id="PF00646">
    <property type="entry name" value="F-box"/>
    <property type="match status" value="1"/>
</dbReference>
<feature type="domain" description="F-box" evidence="1">
    <location>
        <begin position="5"/>
        <end position="57"/>
    </location>
</feature>
<keyword evidence="2" id="KW-1185">Reference proteome</keyword>
<dbReference type="PROSITE" id="PS50181">
    <property type="entry name" value="FBOX"/>
    <property type="match status" value="1"/>
</dbReference>
<dbReference type="AlphaFoldDB" id="A0A1I7X5F9"/>
<dbReference type="WBParaSite" id="Hba_12652">
    <property type="protein sequence ID" value="Hba_12652"/>
    <property type="gene ID" value="Hba_12652"/>
</dbReference>
<evidence type="ECO:0000313" key="3">
    <source>
        <dbReference type="WBParaSite" id="Hba_12652"/>
    </source>
</evidence>
<name>A0A1I7X5F9_HETBA</name>
<dbReference type="InterPro" id="IPR036047">
    <property type="entry name" value="F-box-like_dom_sf"/>
</dbReference>
<reference evidence="3" key="1">
    <citation type="submission" date="2016-11" db="UniProtKB">
        <authorList>
            <consortium name="WormBaseParasite"/>
        </authorList>
    </citation>
    <scope>IDENTIFICATION</scope>
</reference>
<accession>A0A1I7X5F9</accession>
<protein>
    <submittedName>
        <fullName evidence="3">F-box domain-containing protein</fullName>
    </submittedName>
</protein>
<proteinExistence type="predicted"/>